<dbReference type="GO" id="GO:0015074">
    <property type="term" value="P:DNA integration"/>
    <property type="evidence" value="ECO:0007669"/>
    <property type="project" value="InterPro"/>
</dbReference>
<evidence type="ECO:0000313" key="2">
    <source>
        <dbReference type="EMBL" id="PIP62538.1"/>
    </source>
</evidence>
<dbReference type="GO" id="GO:0003676">
    <property type="term" value="F:nucleic acid binding"/>
    <property type="evidence" value="ECO:0007669"/>
    <property type="project" value="InterPro"/>
</dbReference>
<gene>
    <name evidence="2" type="ORF">COW98_03445</name>
</gene>
<dbReference type="InterPro" id="IPR001584">
    <property type="entry name" value="Integrase_cat-core"/>
</dbReference>
<organism evidence="2 3">
    <name type="scientific">Candidatus Roizmanbacteria bacterium CG22_combo_CG10-13_8_21_14_all_35_9</name>
    <dbReference type="NCBI Taxonomy" id="1974861"/>
    <lineage>
        <taxon>Bacteria</taxon>
        <taxon>Candidatus Roizmaniibacteriota</taxon>
    </lineage>
</organism>
<dbReference type="NCBIfam" id="NF033516">
    <property type="entry name" value="transpos_IS3"/>
    <property type="match status" value="1"/>
</dbReference>
<dbReference type="Gene3D" id="3.30.420.10">
    <property type="entry name" value="Ribonuclease H-like superfamily/Ribonuclease H"/>
    <property type="match status" value="1"/>
</dbReference>
<dbReference type="InterPro" id="IPR036397">
    <property type="entry name" value="RNaseH_sf"/>
</dbReference>
<dbReference type="InterPro" id="IPR048020">
    <property type="entry name" value="Transpos_IS3"/>
</dbReference>
<dbReference type="InterPro" id="IPR012337">
    <property type="entry name" value="RNaseH-like_sf"/>
</dbReference>
<dbReference type="SUPFAM" id="SSF53098">
    <property type="entry name" value="Ribonuclease H-like"/>
    <property type="match status" value="1"/>
</dbReference>
<evidence type="ECO:0000259" key="1">
    <source>
        <dbReference type="PROSITE" id="PS50994"/>
    </source>
</evidence>
<protein>
    <recommendedName>
        <fullName evidence="1">Integrase catalytic domain-containing protein</fullName>
    </recommendedName>
</protein>
<dbReference type="EMBL" id="PCTB01000067">
    <property type="protein sequence ID" value="PIP62538.1"/>
    <property type="molecule type" value="Genomic_DNA"/>
</dbReference>
<evidence type="ECO:0000313" key="3">
    <source>
        <dbReference type="Proteomes" id="UP000231021"/>
    </source>
</evidence>
<dbReference type="Pfam" id="PF13333">
    <property type="entry name" value="rve_2"/>
    <property type="match status" value="1"/>
</dbReference>
<name>A0A2H0C002_9BACT</name>
<reference evidence="2 3" key="1">
    <citation type="submission" date="2017-09" db="EMBL/GenBank/DDBJ databases">
        <title>Depth-based differentiation of microbial function through sediment-hosted aquifers and enrichment of novel symbionts in the deep terrestrial subsurface.</title>
        <authorList>
            <person name="Probst A.J."/>
            <person name="Ladd B."/>
            <person name="Jarett J.K."/>
            <person name="Geller-Mcgrath D.E."/>
            <person name="Sieber C.M."/>
            <person name="Emerson J.B."/>
            <person name="Anantharaman K."/>
            <person name="Thomas B.C."/>
            <person name="Malmstrom R."/>
            <person name="Stieglmeier M."/>
            <person name="Klingl A."/>
            <person name="Woyke T."/>
            <person name="Ryan C.M."/>
            <person name="Banfield J.F."/>
        </authorList>
    </citation>
    <scope>NUCLEOTIDE SEQUENCE [LARGE SCALE GENOMIC DNA]</scope>
    <source>
        <strain evidence="2">CG22_combo_CG10-13_8_21_14_all_35_9</strain>
    </source>
</reference>
<dbReference type="Pfam" id="PF00665">
    <property type="entry name" value="rve"/>
    <property type="match status" value="1"/>
</dbReference>
<dbReference type="AlphaFoldDB" id="A0A2H0C002"/>
<dbReference type="Proteomes" id="UP000231021">
    <property type="component" value="Unassembled WGS sequence"/>
</dbReference>
<dbReference type="PANTHER" id="PTHR46889:SF7">
    <property type="entry name" value="TRANSPOSASE FOR INSERTION SEQUENCE ELEMENT IS904"/>
    <property type="match status" value="1"/>
</dbReference>
<dbReference type="PROSITE" id="PS50994">
    <property type="entry name" value="INTEGRASE"/>
    <property type="match status" value="1"/>
</dbReference>
<dbReference type="PANTHER" id="PTHR46889">
    <property type="entry name" value="TRANSPOSASE INSF FOR INSERTION SEQUENCE IS3B-RELATED"/>
    <property type="match status" value="1"/>
</dbReference>
<sequence length="274" mass="32391">MQTVAHNYPEVNKSELARKLGVSRSMFYYVHKQPAIDEEVKRQIESVLTDHKAYGHKRIAGELKLNKKRILRVMKKFGIKPYRRRARKFIKKDDLNKPATSFKNEIEKFCPIIPNIVWVTDFTYLKYQGKFIYLAVVMDLCTREIIGINISRYHNKQLVLGAFIDALNKTGTIPEYIHSDQGSEYDSIEFVNFIKSKNIIMSMSRKSSPWENGFQESFFSTFKLEIGYLNRFEEIGELIENIYSTIYYYNNKRKHTSIKTTPVNFRNRFKKPLH</sequence>
<feature type="domain" description="Integrase catalytic" evidence="1">
    <location>
        <begin position="110"/>
        <end position="270"/>
    </location>
</feature>
<comment type="caution">
    <text evidence="2">The sequence shown here is derived from an EMBL/GenBank/DDBJ whole genome shotgun (WGS) entry which is preliminary data.</text>
</comment>
<dbReference type="InterPro" id="IPR050900">
    <property type="entry name" value="Transposase_IS3/IS150/IS904"/>
</dbReference>
<accession>A0A2H0C002</accession>
<proteinExistence type="predicted"/>